<dbReference type="RefSeq" id="WP_166302658.1">
    <property type="nucleotide sequence ID" value="NZ_CAWPIB010000003.1"/>
</dbReference>
<dbReference type="PANTHER" id="PTHR43265">
    <property type="entry name" value="ESTERASE ESTD"/>
    <property type="match status" value="1"/>
</dbReference>
<proteinExistence type="predicted"/>
<dbReference type="AlphaFoldDB" id="A0A7X5QBL7"/>
<dbReference type="Gene3D" id="3.40.50.1820">
    <property type="entry name" value="alpha/beta hydrolase"/>
    <property type="match status" value="1"/>
</dbReference>
<keyword evidence="2" id="KW-0378">Hydrolase</keyword>
<keyword evidence="3" id="KW-1185">Reference proteome</keyword>
<dbReference type="InterPro" id="IPR053145">
    <property type="entry name" value="AB_hydrolase_Est10"/>
</dbReference>
<dbReference type="PANTHER" id="PTHR43265:SF1">
    <property type="entry name" value="ESTERASE ESTD"/>
    <property type="match status" value="1"/>
</dbReference>
<dbReference type="GO" id="GO:0052689">
    <property type="term" value="F:carboxylic ester hydrolase activity"/>
    <property type="evidence" value="ECO:0007669"/>
    <property type="project" value="TreeGrafter"/>
</dbReference>
<feature type="domain" description="AB hydrolase-1" evidence="1">
    <location>
        <begin position="140"/>
        <end position="264"/>
    </location>
</feature>
<dbReference type="Pfam" id="PF12697">
    <property type="entry name" value="Abhydrolase_6"/>
    <property type="match status" value="1"/>
</dbReference>
<accession>A0A7X5QBL7</accession>
<dbReference type="EMBL" id="PUJW01000003">
    <property type="protein sequence ID" value="NHB91347.1"/>
    <property type="molecule type" value="Genomic_DNA"/>
</dbReference>
<reference evidence="2 3" key="1">
    <citation type="submission" date="2018-02" db="EMBL/GenBank/DDBJ databases">
        <authorList>
            <person name="Machado R.A."/>
        </authorList>
    </citation>
    <scope>NUCLEOTIDE SEQUENCE [LARGE SCALE GENOMIC DNA]</scope>
    <source>
        <strain evidence="2 3">DSM 19724</strain>
    </source>
</reference>
<name>A0A7X5QBL7_9GAMM</name>
<comment type="caution">
    <text evidence="2">The sequence shown here is derived from an EMBL/GenBank/DDBJ whole genome shotgun (WGS) entry which is preliminary data.</text>
</comment>
<gene>
    <name evidence="2" type="ORF">C5469_04030</name>
</gene>
<dbReference type="InterPro" id="IPR029058">
    <property type="entry name" value="AB_hydrolase_fold"/>
</dbReference>
<dbReference type="SUPFAM" id="SSF53474">
    <property type="entry name" value="alpha/beta-Hydrolases"/>
    <property type="match status" value="1"/>
</dbReference>
<evidence type="ECO:0000313" key="2">
    <source>
        <dbReference type="EMBL" id="NHB91347.1"/>
    </source>
</evidence>
<dbReference type="Proteomes" id="UP000591844">
    <property type="component" value="Unassembled WGS sequence"/>
</dbReference>
<dbReference type="InterPro" id="IPR000073">
    <property type="entry name" value="AB_hydrolase_1"/>
</dbReference>
<evidence type="ECO:0000313" key="3">
    <source>
        <dbReference type="Proteomes" id="UP000591844"/>
    </source>
</evidence>
<sequence>MLVKRLITVLDEEIAVLITALLDEQWETVRELMSEPLRIAADDATLTVLADSLYNSDINIIFQQQNACHLRLNTLNGKFNLYIGLKDQQIDVLTLAPCPIPDVYEKPGIFTEKTLREFGLEAIPDGLVCLPSPHNAKALVLLLAGSGPHSMDYDIGPNPLFRMLAHELSRYGIASARFDKRYYRYWRGNTDPETIDLNAEIVDDACNILTGLMEHTEFHNVPVFLVGHSFGGYVSPLIANNLRQKSGLNVAGIAMLATSFRNLLQVILSQLSSGKEKDTTSLANLLAVPESYLKQLEDYHAFTCLKNLPSIPLFLAQGDQDFQVPYDIDFTMWKTAQQGNKDAEFKLYTGLNHILLPTTGCTSGEDYLQPSQIPGQVITDLATWLIQHSS</sequence>
<protein>
    <submittedName>
        <fullName evidence="2">Alpha/beta hydrolase</fullName>
    </submittedName>
</protein>
<organism evidence="2 3">
    <name type="scientific">Photorhabdus cinerea</name>
    <dbReference type="NCBI Taxonomy" id="471575"/>
    <lineage>
        <taxon>Bacteria</taxon>
        <taxon>Pseudomonadati</taxon>
        <taxon>Pseudomonadota</taxon>
        <taxon>Gammaproteobacteria</taxon>
        <taxon>Enterobacterales</taxon>
        <taxon>Morganellaceae</taxon>
        <taxon>Photorhabdus</taxon>
    </lineage>
</organism>
<evidence type="ECO:0000259" key="1">
    <source>
        <dbReference type="Pfam" id="PF12697"/>
    </source>
</evidence>